<dbReference type="Pfam" id="PF05050">
    <property type="entry name" value="Methyltransf_21"/>
    <property type="match status" value="1"/>
</dbReference>
<evidence type="ECO:0000259" key="1">
    <source>
        <dbReference type="Pfam" id="PF05050"/>
    </source>
</evidence>
<dbReference type="SUPFAM" id="SSF53335">
    <property type="entry name" value="S-adenosyl-L-methionine-dependent methyltransferases"/>
    <property type="match status" value="1"/>
</dbReference>
<keyword evidence="2" id="KW-0808">Transferase</keyword>
<dbReference type="Gene3D" id="3.40.50.150">
    <property type="entry name" value="Vaccinia Virus protein VP39"/>
    <property type="match status" value="1"/>
</dbReference>
<dbReference type="NCBIfam" id="TIGR01444">
    <property type="entry name" value="fkbM_fam"/>
    <property type="match status" value="1"/>
</dbReference>
<dbReference type="InterPro" id="IPR006342">
    <property type="entry name" value="FkbM_mtfrase"/>
</dbReference>
<dbReference type="EMBL" id="LT670818">
    <property type="protein sequence ID" value="SHG07813.1"/>
    <property type="molecule type" value="Genomic_DNA"/>
</dbReference>
<dbReference type="InterPro" id="IPR029063">
    <property type="entry name" value="SAM-dependent_MTases_sf"/>
</dbReference>
<name>A0A1M5GVS9_9BRAD</name>
<feature type="domain" description="Methyltransferase FkbM" evidence="1">
    <location>
        <begin position="44"/>
        <end position="183"/>
    </location>
</feature>
<sequence>MFEGLRTASGLLRSLRIYYGDRSRAAAMDRLYGGFVRRGDLVFDIGAHVGDRVASFRRLGARVVAVEPQPAMLWMLKLLYGRRADVAIEAAAVGRVAGSTCMMINADNPTVSTASPAFIGAARDAPGWQTQRWTRSVEVPVTTLDALIGKHGRPSFIKIDVEGFEADALAGLTRAVKALSFEFTTIQRDVALACIERCIALGYARFNAALGESQTLVRADWVGGEEMASWLSGLPHAANSGDIYAVLT</sequence>
<proteinExistence type="predicted"/>
<gene>
    <name evidence="2" type="ORF">SAMN05444169_0410</name>
</gene>
<evidence type="ECO:0000313" key="2">
    <source>
        <dbReference type="EMBL" id="SHG07813.1"/>
    </source>
</evidence>
<reference evidence="2 3" key="1">
    <citation type="submission" date="2016-11" db="EMBL/GenBank/DDBJ databases">
        <authorList>
            <person name="Jaros S."/>
            <person name="Januszkiewicz K."/>
            <person name="Wedrychowicz H."/>
        </authorList>
    </citation>
    <scope>NUCLEOTIDE SEQUENCE [LARGE SCALE GENOMIC DNA]</scope>
    <source>
        <strain evidence="2 3">GAS242</strain>
    </source>
</reference>
<dbReference type="OrthoDB" id="9814604at2"/>
<dbReference type="GO" id="GO:0008168">
    <property type="term" value="F:methyltransferase activity"/>
    <property type="evidence" value="ECO:0007669"/>
    <property type="project" value="UniProtKB-KW"/>
</dbReference>
<protein>
    <submittedName>
        <fullName evidence="2">Methyltransferase, FkbM family</fullName>
    </submittedName>
</protein>
<dbReference type="GO" id="GO:0032259">
    <property type="term" value="P:methylation"/>
    <property type="evidence" value="ECO:0007669"/>
    <property type="project" value="UniProtKB-KW"/>
</dbReference>
<dbReference type="InterPro" id="IPR052514">
    <property type="entry name" value="SAM-dependent_MTase"/>
</dbReference>
<dbReference type="PANTHER" id="PTHR34203:SF15">
    <property type="entry name" value="SLL1173 PROTEIN"/>
    <property type="match status" value="1"/>
</dbReference>
<dbReference type="AlphaFoldDB" id="A0A1M5GVS9"/>
<dbReference type="PANTHER" id="PTHR34203">
    <property type="entry name" value="METHYLTRANSFERASE, FKBM FAMILY PROTEIN"/>
    <property type="match status" value="1"/>
</dbReference>
<keyword evidence="2" id="KW-0489">Methyltransferase</keyword>
<accession>A0A1M5GVS9</accession>
<organism evidence="2 3">
    <name type="scientific">Bradyrhizobium erythrophlei</name>
    <dbReference type="NCBI Taxonomy" id="1437360"/>
    <lineage>
        <taxon>Bacteria</taxon>
        <taxon>Pseudomonadati</taxon>
        <taxon>Pseudomonadota</taxon>
        <taxon>Alphaproteobacteria</taxon>
        <taxon>Hyphomicrobiales</taxon>
        <taxon>Nitrobacteraceae</taxon>
        <taxon>Bradyrhizobium</taxon>
    </lineage>
</organism>
<evidence type="ECO:0000313" key="3">
    <source>
        <dbReference type="Proteomes" id="UP000190675"/>
    </source>
</evidence>
<dbReference type="Proteomes" id="UP000190675">
    <property type="component" value="Chromosome I"/>
</dbReference>